<feature type="compositionally biased region" description="Basic and acidic residues" evidence="1">
    <location>
        <begin position="154"/>
        <end position="170"/>
    </location>
</feature>
<feature type="compositionally biased region" description="Low complexity" evidence="1">
    <location>
        <begin position="172"/>
        <end position="187"/>
    </location>
</feature>
<sequence>MNISKRRQQGHELITLPVYYQVRDPLRNLRNRYTINGGKFTCQPPTALALALSSEVIVIYGSHAKRVLGAFHLHLSHYWEEAGGWEGTLEVLYSTVPSMQGLSERVAFDHTYVVPIDIIFSRVATGMIAGSSPKYPRNRFALLGSPTKSQRPTDASHHGDRGLGEREKRVKAALSLQQQQPGQASAPSPTPCRTFPAELANY</sequence>
<protein>
    <submittedName>
        <fullName evidence="2">Uncharacterized protein</fullName>
    </submittedName>
</protein>
<proteinExistence type="predicted"/>
<dbReference type="Proteomes" id="UP001174934">
    <property type="component" value="Unassembled WGS sequence"/>
</dbReference>
<dbReference type="AlphaFoldDB" id="A0AA39XNF4"/>
<organism evidence="2 3">
    <name type="scientific">Bombardia bombarda</name>
    <dbReference type="NCBI Taxonomy" id="252184"/>
    <lineage>
        <taxon>Eukaryota</taxon>
        <taxon>Fungi</taxon>
        <taxon>Dikarya</taxon>
        <taxon>Ascomycota</taxon>
        <taxon>Pezizomycotina</taxon>
        <taxon>Sordariomycetes</taxon>
        <taxon>Sordariomycetidae</taxon>
        <taxon>Sordariales</taxon>
        <taxon>Lasiosphaeriaceae</taxon>
        <taxon>Bombardia</taxon>
    </lineage>
</organism>
<feature type="region of interest" description="Disordered" evidence="1">
    <location>
        <begin position="143"/>
        <end position="202"/>
    </location>
</feature>
<evidence type="ECO:0000256" key="1">
    <source>
        <dbReference type="SAM" id="MobiDB-lite"/>
    </source>
</evidence>
<evidence type="ECO:0000313" key="3">
    <source>
        <dbReference type="Proteomes" id="UP001174934"/>
    </source>
</evidence>
<evidence type="ECO:0000313" key="2">
    <source>
        <dbReference type="EMBL" id="KAK0637246.1"/>
    </source>
</evidence>
<dbReference type="EMBL" id="JAULSR010000001">
    <property type="protein sequence ID" value="KAK0637246.1"/>
    <property type="molecule type" value="Genomic_DNA"/>
</dbReference>
<gene>
    <name evidence="2" type="ORF">B0T17DRAFT_504609</name>
</gene>
<accession>A0AA39XNF4</accession>
<name>A0AA39XNF4_9PEZI</name>
<reference evidence="2" key="1">
    <citation type="submission" date="2023-06" db="EMBL/GenBank/DDBJ databases">
        <title>Genome-scale phylogeny and comparative genomics of the fungal order Sordariales.</title>
        <authorList>
            <consortium name="Lawrence Berkeley National Laboratory"/>
            <person name="Hensen N."/>
            <person name="Bonometti L."/>
            <person name="Westerberg I."/>
            <person name="Brannstrom I.O."/>
            <person name="Guillou S."/>
            <person name="Cros-Aarteil S."/>
            <person name="Calhoun S."/>
            <person name="Haridas S."/>
            <person name="Kuo A."/>
            <person name="Mondo S."/>
            <person name="Pangilinan J."/>
            <person name="Riley R."/>
            <person name="LaButti K."/>
            <person name="Andreopoulos B."/>
            <person name="Lipzen A."/>
            <person name="Chen C."/>
            <person name="Yanf M."/>
            <person name="Daum C."/>
            <person name="Ng V."/>
            <person name="Clum A."/>
            <person name="Steindorff A."/>
            <person name="Ohm R."/>
            <person name="Martin F."/>
            <person name="Silar P."/>
            <person name="Natvig D."/>
            <person name="Lalanne C."/>
            <person name="Gautier V."/>
            <person name="Ament-velasquez S.L."/>
            <person name="Kruys A."/>
            <person name="Hutchinson M.I."/>
            <person name="Powell A.J."/>
            <person name="Barry K."/>
            <person name="Miller A.N."/>
            <person name="Grigoriev I.V."/>
            <person name="Debuchy R."/>
            <person name="Gladieux P."/>
            <person name="Thoren M.H."/>
            <person name="Johannesson H."/>
        </authorList>
    </citation>
    <scope>NUCLEOTIDE SEQUENCE</scope>
    <source>
        <strain evidence="2">SMH3391-2</strain>
    </source>
</reference>
<comment type="caution">
    <text evidence="2">The sequence shown here is derived from an EMBL/GenBank/DDBJ whole genome shotgun (WGS) entry which is preliminary data.</text>
</comment>
<keyword evidence="3" id="KW-1185">Reference proteome</keyword>